<dbReference type="Pfam" id="PF02458">
    <property type="entry name" value="Transferase"/>
    <property type="match status" value="1"/>
</dbReference>
<dbReference type="PANTHER" id="PTHR31623:SF46">
    <property type="entry name" value="VINORINE SYNTHASE-LIKE"/>
    <property type="match status" value="1"/>
</dbReference>
<sequence length="437" mass="49632">MKMKIEVKVVSTTIIKPSSPTPSHLRFYQLSFIDQMSNNIYNPFVMFYSAEEKSNRPANIVKLSHNLKKSLSIVLSQYYPLAGRIKDNFVLDCSDEGIPFSEAKVNGKLSDVIQQLDPAELHKFVPFELDGQSDFLLGVQLNIFDCGGIAILSCVSHKIADAFSSLMFIKFWALANQGDNDDKLEQLSPQFISATIFPPKDISAIHIPRVHIPNKKIVTKRFVFDSSKIDALRGKYVKNQLIKRPSRVEALSAFISSRYIAATRVRPGKRFYAIAHAFNFRTRFDPPLPENSFGNLSRQFIRPLDSTKGEEESYVDVLRQMRDLISSGNDKDNIKKLQEGIDQCFNFMNEHAEELSKGEIVTLNFTSLCGFRLYDQFDFGWGTPLWVGANPPLFKNLVVFVDTKSGDGIEAYIDFEEEDMARFERDDVFLSFVSSTT</sequence>
<keyword evidence="2 4" id="KW-0808">Transferase</keyword>
<dbReference type="Proteomes" id="UP000237105">
    <property type="component" value="Unassembled WGS sequence"/>
</dbReference>
<keyword evidence="5" id="KW-1185">Reference proteome</keyword>
<evidence type="ECO:0000313" key="5">
    <source>
        <dbReference type="Proteomes" id="UP000237105"/>
    </source>
</evidence>
<dbReference type="OrthoDB" id="894625at2759"/>
<proteinExistence type="inferred from homology"/>
<comment type="caution">
    <text evidence="4">The sequence shown here is derived from an EMBL/GenBank/DDBJ whole genome shotgun (WGS) entry which is preliminary data.</text>
</comment>
<gene>
    <name evidence="4" type="ORF">PanWU01x14_242370</name>
</gene>
<dbReference type="PANTHER" id="PTHR31623">
    <property type="entry name" value="F21J9.9"/>
    <property type="match status" value="1"/>
</dbReference>
<protein>
    <submittedName>
        <fullName evidence="4">Transferase</fullName>
    </submittedName>
</protein>
<dbReference type="AlphaFoldDB" id="A0A2P5BFY5"/>
<dbReference type="InterPro" id="IPR023213">
    <property type="entry name" value="CAT-like_dom_sf"/>
</dbReference>
<keyword evidence="3" id="KW-0012">Acyltransferase</keyword>
<evidence type="ECO:0000313" key="4">
    <source>
        <dbReference type="EMBL" id="PON47715.1"/>
    </source>
</evidence>
<name>A0A2P5BFY5_PARAD</name>
<comment type="similarity">
    <text evidence="1">Belongs to the plant acyltransferase family.</text>
</comment>
<accession>A0A2P5BFY5</accession>
<dbReference type="STRING" id="3476.A0A2P5BFY5"/>
<evidence type="ECO:0000256" key="1">
    <source>
        <dbReference type="ARBA" id="ARBA00009861"/>
    </source>
</evidence>
<reference evidence="5" key="1">
    <citation type="submission" date="2016-06" db="EMBL/GenBank/DDBJ databases">
        <title>Parallel loss of symbiosis genes in relatives of nitrogen-fixing non-legume Parasponia.</title>
        <authorList>
            <person name="Van Velzen R."/>
            <person name="Holmer R."/>
            <person name="Bu F."/>
            <person name="Rutten L."/>
            <person name="Van Zeijl A."/>
            <person name="Liu W."/>
            <person name="Santuari L."/>
            <person name="Cao Q."/>
            <person name="Sharma T."/>
            <person name="Shen D."/>
            <person name="Roswanjaya Y."/>
            <person name="Wardhani T."/>
            <person name="Kalhor M.S."/>
            <person name="Jansen J."/>
            <person name="Van den Hoogen J."/>
            <person name="Gungor B."/>
            <person name="Hartog M."/>
            <person name="Hontelez J."/>
            <person name="Verver J."/>
            <person name="Yang W.-C."/>
            <person name="Schijlen E."/>
            <person name="Repin R."/>
            <person name="Schilthuizen M."/>
            <person name="Schranz E."/>
            <person name="Heidstra R."/>
            <person name="Miyata K."/>
            <person name="Fedorova E."/>
            <person name="Kohlen W."/>
            <person name="Bisseling T."/>
            <person name="Smit S."/>
            <person name="Geurts R."/>
        </authorList>
    </citation>
    <scope>NUCLEOTIDE SEQUENCE [LARGE SCALE GENOMIC DNA]</scope>
    <source>
        <strain evidence="5">cv. WU1-14</strain>
    </source>
</reference>
<dbReference type="Gene3D" id="3.30.559.10">
    <property type="entry name" value="Chloramphenicol acetyltransferase-like domain"/>
    <property type="match status" value="2"/>
</dbReference>
<evidence type="ECO:0000256" key="2">
    <source>
        <dbReference type="ARBA" id="ARBA00022679"/>
    </source>
</evidence>
<organism evidence="4 5">
    <name type="scientific">Parasponia andersonii</name>
    <name type="common">Sponia andersonii</name>
    <dbReference type="NCBI Taxonomy" id="3476"/>
    <lineage>
        <taxon>Eukaryota</taxon>
        <taxon>Viridiplantae</taxon>
        <taxon>Streptophyta</taxon>
        <taxon>Embryophyta</taxon>
        <taxon>Tracheophyta</taxon>
        <taxon>Spermatophyta</taxon>
        <taxon>Magnoliopsida</taxon>
        <taxon>eudicotyledons</taxon>
        <taxon>Gunneridae</taxon>
        <taxon>Pentapetalae</taxon>
        <taxon>rosids</taxon>
        <taxon>fabids</taxon>
        <taxon>Rosales</taxon>
        <taxon>Cannabaceae</taxon>
        <taxon>Parasponia</taxon>
    </lineage>
</organism>
<dbReference type="GO" id="GO:0016746">
    <property type="term" value="F:acyltransferase activity"/>
    <property type="evidence" value="ECO:0007669"/>
    <property type="project" value="UniProtKB-KW"/>
</dbReference>
<dbReference type="EMBL" id="JXTB01000290">
    <property type="protein sequence ID" value="PON47715.1"/>
    <property type="molecule type" value="Genomic_DNA"/>
</dbReference>
<evidence type="ECO:0000256" key="3">
    <source>
        <dbReference type="ARBA" id="ARBA00023315"/>
    </source>
</evidence>